<accession>A0ABD5NDF1</accession>
<feature type="domain" description="DUF8135" evidence="2">
    <location>
        <begin position="114"/>
        <end position="161"/>
    </location>
</feature>
<dbReference type="GeneID" id="69116883"/>
<name>A0ABD5NDF1_9EURY</name>
<keyword evidence="4" id="KW-1185">Reference proteome</keyword>
<dbReference type="RefSeq" id="WP_232571675.1">
    <property type="nucleotide sequence ID" value="NZ_CP089466.1"/>
</dbReference>
<evidence type="ECO:0000313" key="3">
    <source>
        <dbReference type="EMBL" id="MFC3477192.1"/>
    </source>
</evidence>
<proteinExistence type="predicted"/>
<dbReference type="InterPro" id="IPR058448">
    <property type="entry name" value="DUF8135"/>
</dbReference>
<evidence type="ECO:0000259" key="2">
    <source>
        <dbReference type="Pfam" id="PF26456"/>
    </source>
</evidence>
<comment type="caution">
    <text evidence="3">The sequence shown here is derived from an EMBL/GenBank/DDBJ whole genome shotgun (WGS) entry which is preliminary data.</text>
</comment>
<feature type="compositionally biased region" description="Basic and acidic residues" evidence="1">
    <location>
        <begin position="1"/>
        <end position="13"/>
    </location>
</feature>
<feature type="compositionally biased region" description="Basic and acidic residues" evidence="1">
    <location>
        <begin position="51"/>
        <end position="62"/>
    </location>
</feature>
<dbReference type="Proteomes" id="UP001595660">
    <property type="component" value="Unassembled WGS sequence"/>
</dbReference>
<feature type="region of interest" description="Disordered" evidence="1">
    <location>
        <begin position="90"/>
        <end position="109"/>
    </location>
</feature>
<reference evidence="3 4" key="1">
    <citation type="journal article" date="2019" name="Int. J. Syst. Evol. Microbiol.">
        <title>The Global Catalogue of Microorganisms (GCM) 10K type strain sequencing project: providing services to taxonomists for standard genome sequencing and annotation.</title>
        <authorList>
            <consortium name="The Broad Institute Genomics Platform"/>
            <consortium name="The Broad Institute Genome Sequencing Center for Infectious Disease"/>
            <person name="Wu L."/>
            <person name="Ma J."/>
        </authorList>
    </citation>
    <scope>NUCLEOTIDE SEQUENCE [LARGE SCALE GENOMIC DNA]</scope>
    <source>
        <strain evidence="3 4">CGMCC 1.12562</strain>
    </source>
</reference>
<dbReference type="AlphaFoldDB" id="A0ABD5NDF1"/>
<dbReference type="Pfam" id="PF26456">
    <property type="entry name" value="DUF8135"/>
    <property type="match status" value="1"/>
</dbReference>
<sequence>MSEDDPRDRPSDDESREDDAETPSGERSSGEVGPGSTASSPPGEDAPLSGLRDDVDERRGRDDDEFEELFSEMSVGEVDEDAVWEELSDAADDPVVETAPATDSAADANRDVTVVDKRLCHGCPHFADPPHLGCTHDGTTIEAEVDTEQFRVADCPVVAERREMEASDFSADDE</sequence>
<evidence type="ECO:0000256" key="1">
    <source>
        <dbReference type="SAM" id="MobiDB-lite"/>
    </source>
</evidence>
<feature type="region of interest" description="Disordered" evidence="1">
    <location>
        <begin position="1"/>
        <end position="79"/>
    </location>
</feature>
<dbReference type="EMBL" id="JBHRWN010000002">
    <property type="protein sequence ID" value="MFC3477192.1"/>
    <property type="molecule type" value="Genomic_DNA"/>
</dbReference>
<evidence type="ECO:0000313" key="4">
    <source>
        <dbReference type="Proteomes" id="UP001595660"/>
    </source>
</evidence>
<organism evidence="3 4">
    <name type="scientific">Halobacterium litoreum</name>
    <dbReference type="NCBI Taxonomy" id="2039234"/>
    <lineage>
        <taxon>Archaea</taxon>
        <taxon>Methanobacteriati</taxon>
        <taxon>Methanobacteriota</taxon>
        <taxon>Stenosarchaea group</taxon>
        <taxon>Halobacteria</taxon>
        <taxon>Halobacteriales</taxon>
        <taxon>Halobacteriaceae</taxon>
        <taxon>Halobacterium</taxon>
    </lineage>
</organism>
<gene>
    <name evidence="3" type="ORF">ACFOKC_05590</name>
</gene>
<protein>
    <recommendedName>
        <fullName evidence="2">DUF8135 domain-containing protein</fullName>
    </recommendedName>
</protein>